<sequence>MTSTDSSSPAPRALIPNALSIVTRDMAAALAFYRLCGLEFPDDADTAPHADAVAGGFRIMFDTRDVVQGFTPDWSVPSGGHRMALAFECPTPADVDAQHARLIAAGHQSAHEPFDAFWGQRYAVVRDPDGNPVDFYCALA</sequence>
<dbReference type="Gene3D" id="3.10.180.10">
    <property type="entry name" value="2,3-Dihydroxybiphenyl 1,2-Dioxygenase, domain 1"/>
    <property type="match status" value="1"/>
</dbReference>
<dbReference type="PANTHER" id="PTHR36503">
    <property type="entry name" value="BLR2520 PROTEIN"/>
    <property type="match status" value="1"/>
</dbReference>
<reference evidence="2 3" key="1">
    <citation type="submission" date="2024-01" db="EMBL/GenBank/DDBJ databases">
        <title>Draft genome sequence of Gordonia sp. LSe1-13.</title>
        <authorList>
            <person name="Suphannarot A."/>
            <person name="Mingma R."/>
        </authorList>
    </citation>
    <scope>NUCLEOTIDE SEQUENCE [LARGE SCALE GENOMIC DNA]</scope>
    <source>
        <strain evidence="2 3">LSe1-13</strain>
    </source>
</reference>
<proteinExistence type="predicted"/>
<dbReference type="SUPFAM" id="SSF54593">
    <property type="entry name" value="Glyoxalase/Bleomycin resistance protein/Dihydroxybiphenyl dioxygenase"/>
    <property type="match status" value="1"/>
</dbReference>
<dbReference type="PROSITE" id="PS51819">
    <property type="entry name" value="VOC"/>
    <property type="match status" value="1"/>
</dbReference>
<evidence type="ECO:0000313" key="2">
    <source>
        <dbReference type="EMBL" id="MEE3852745.1"/>
    </source>
</evidence>
<name>A0ABU7MI13_9ACTN</name>
<dbReference type="InterPro" id="IPR037523">
    <property type="entry name" value="VOC_core"/>
</dbReference>
<dbReference type="PANTHER" id="PTHR36503:SF3">
    <property type="entry name" value="BLR0126 PROTEIN"/>
    <property type="match status" value="1"/>
</dbReference>
<protein>
    <submittedName>
        <fullName evidence="2">VOC family protein</fullName>
    </submittedName>
</protein>
<evidence type="ECO:0000259" key="1">
    <source>
        <dbReference type="PROSITE" id="PS51819"/>
    </source>
</evidence>
<organism evidence="2 3">
    <name type="scientific">Gordonia sesuvii</name>
    <dbReference type="NCBI Taxonomy" id="3116777"/>
    <lineage>
        <taxon>Bacteria</taxon>
        <taxon>Bacillati</taxon>
        <taxon>Actinomycetota</taxon>
        <taxon>Actinomycetes</taxon>
        <taxon>Mycobacteriales</taxon>
        <taxon>Gordoniaceae</taxon>
        <taxon>Gordonia</taxon>
    </lineage>
</organism>
<keyword evidence="3" id="KW-1185">Reference proteome</keyword>
<dbReference type="InterPro" id="IPR004360">
    <property type="entry name" value="Glyas_Fos-R_dOase_dom"/>
</dbReference>
<dbReference type="RefSeq" id="WP_330435251.1">
    <property type="nucleotide sequence ID" value="NZ_JAZDUF010000007.1"/>
</dbReference>
<evidence type="ECO:0000313" key="3">
    <source>
        <dbReference type="Proteomes" id="UP001347146"/>
    </source>
</evidence>
<dbReference type="Proteomes" id="UP001347146">
    <property type="component" value="Unassembled WGS sequence"/>
</dbReference>
<gene>
    <name evidence="2" type="ORF">VZC37_20565</name>
</gene>
<dbReference type="Pfam" id="PF00903">
    <property type="entry name" value="Glyoxalase"/>
    <property type="match status" value="1"/>
</dbReference>
<accession>A0ABU7MI13</accession>
<feature type="domain" description="VOC" evidence="1">
    <location>
        <begin position="15"/>
        <end position="138"/>
    </location>
</feature>
<dbReference type="InterPro" id="IPR029068">
    <property type="entry name" value="Glyas_Bleomycin-R_OHBP_Dase"/>
</dbReference>
<comment type="caution">
    <text evidence="2">The sequence shown here is derived from an EMBL/GenBank/DDBJ whole genome shotgun (WGS) entry which is preliminary data.</text>
</comment>
<dbReference type="EMBL" id="JAZDUF010000007">
    <property type="protein sequence ID" value="MEE3852745.1"/>
    <property type="molecule type" value="Genomic_DNA"/>
</dbReference>